<dbReference type="EMBL" id="CP140154">
    <property type="protein sequence ID" value="WQG92986.1"/>
    <property type="molecule type" value="Genomic_DNA"/>
</dbReference>
<dbReference type="OrthoDB" id="789765at2"/>
<dbReference type="STRING" id="1004.SAMN05661012_02414"/>
<reference evidence="2 4" key="2">
    <citation type="submission" date="2023-11" db="EMBL/GenBank/DDBJ databases">
        <title>MicrobeMod: A computational toolkit for identifying prokaryotic methylation and restriction-modification with nanopore sequencing.</title>
        <authorList>
            <person name="Crits-Christoph A."/>
            <person name="Kang S.C."/>
            <person name="Lee H."/>
            <person name="Ostrov N."/>
        </authorList>
    </citation>
    <scope>NUCLEOTIDE SEQUENCE [LARGE SCALE GENOMIC DNA]</scope>
    <source>
        <strain evidence="2 4">ATCC 23090</strain>
    </source>
</reference>
<evidence type="ECO:0000313" key="1">
    <source>
        <dbReference type="EMBL" id="SFW53161.1"/>
    </source>
</evidence>
<organism evidence="1 3">
    <name type="scientific">Chitinophaga sancti</name>
    <dbReference type="NCBI Taxonomy" id="1004"/>
    <lineage>
        <taxon>Bacteria</taxon>
        <taxon>Pseudomonadati</taxon>
        <taxon>Bacteroidota</taxon>
        <taxon>Chitinophagia</taxon>
        <taxon>Chitinophagales</taxon>
        <taxon>Chitinophagaceae</taxon>
        <taxon>Chitinophaga</taxon>
    </lineage>
</organism>
<keyword evidence="4" id="KW-1185">Reference proteome</keyword>
<evidence type="ECO:0000313" key="4">
    <source>
        <dbReference type="Proteomes" id="UP001326715"/>
    </source>
</evidence>
<accession>A0A1K1Q0A4</accession>
<dbReference type="Proteomes" id="UP001326715">
    <property type="component" value="Chromosome"/>
</dbReference>
<name>A0A1K1Q0A4_9BACT</name>
<dbReference type="RefSeq" id="WP_072360241.1">
    <property type="nucleotide sequence ID" value="NZ_CP139972.1"/>
</dbReference>
<dbReference type="AlphaFoldDB" id="A0A1K1Q0A4"/>
<dbReference type="Proteomes" id="UP000183788">
    <property type="component" value="Unassembled WGS sequence"/>
</dbReference>
<evidence type="ECO:0000313" key="2">
    <source>
        <dbReference type="EMBL" id="WQG92986.1"/>
    </source>
</evidence>
<proteinExistence type="predicted"/>
<sequence length="142" mass="16061">MTLTQLRILFLNFFNKHKQVNHCVYGDLTDYVAIPDKLYYSVNIQYNNSTVSGKYINHNYTITVSDLMKLEIPETEHSAISNCMEIAKDFITYLTYNDDISSVSPSIQPFRQSTGDITAGVVLGINVQLFLPLNECGIPTNL</sequence>
<gene>
    <name evidence="1" type="ORF">SAMN05661012_02414</name>
    <name evidence="2" type="ORF">SR876_15810</name>
</gene>
<protein>
    <submittedName>
        <fullName evidence="1">Uncharacterized protein</fullName>
    </submittedName>
</protein>
<reference evidence="1 3" key="1">
    <citation type="submission" date="2016-11" db="EMBL/GenBank/DDBJ databases">
        <authorList>
            <person name="Jaros S."/>
            <person name="Januszkiewicz K."/>
            <person name="Wedrychowicz H."/>
        </authorList>
    </citation>
    <scope>NUCLEOTIDE SEQUENCE [LARGE SCALE GENOMIC DNA]</scope>
    <source>
        <strain evidence="1 3">DSM 784</strain>
    </source>
</reference>
<evidence type="ECO:0000313" key="3">
    <source>
        <dbReference type="Proteomes" id="UP000183788"/>
    </source>
</evidence>
<dbReference type="EMBL" id="FPIZ01000006">
    <property type="protein sequence ID" value="SFW53161.1"/>
    <property type="molecule type" value="Genomic_DNA"/>
</dbReference>